<keyword evidence="3" id="KW-1185">Reference proteome</keyword>
<dbReference type="SFLD" id="SFLDS00003">
    <property type="entry name" value="Haloacid_Dehalogenase"/>
    <property type="match status" value="1"/>
</dbReference>
<proteinExistence type="predicted"/>
<reference evidence="2 3" key="1">
    <citation type="journal article" date="2015" name="Infect. Genet. Evol.">
        <title>Genomic sequences of six botulinum neurotoxin-producing strains representing three clostridial species illustrate the mobility and diversity of botulinum neurotoxin genes.</title>
        <authorList>
            <person name="Smith T.J."/>
            <person name="Hill K.K."/>
            <person name="Xie G."/>
            <person name="Foley B.T."/>
            <person name="Williamson C.H."/>
            <person name="Foster J.T."/>
            <person name="Johnson S.L."/>
            <person name="Chertkov O."/>
            <person name="Teshima H."/>
            <person name="Gibbons H.S."/>
            <person name="Johnsky L.A."/>
            <person name="Karavis M.A."/>
            <person name="Smith L.A."/>
        </authorList>
    </citation>
    <scope>NUCLEOTIDE SEQUENCE [LARGE SCALE GENOMIC DNA]</scope>
    <source>
        <strain evidence="2">Sullivan</strain>
    </source>
</reference>
<dbReference type="GO" id="GO:0009279">
    <property type="term" value="C:cell outer membrane"/>
    <property type="evidence" value="ECO:0007669"/>
    <property type="project" value="InterPro"/>
</dbReference>
<dbReference type="Pfam" id="PF03767">
    <property type="entry name" value="Acid_phosphat_B"/>
    <property type="match status" value="1"/>
</dbReference>
<dbReference type="CDD" id="cd07534">
    <property type="entry name" value="HAD_CAP"/>
    <property type="match status" value="1"/>
</dbReference>
<dbReference type="NCBIfam" id="TIGR01533">
    <property type="entry name" value="lipo_e_P4"/>
    <property type="match status" value="1"/>
</dbReference>
<dbReference type="HOGENOM" id="CLU_052352_1_0_9"/>
<dbReference type="eggNOG" id="COG2503">
    <property type="taxonomic scope" value="Bacteria"/>
</dbReference>
<evidence type="ECO:0000256" key="1">
    <source>
        <dbReference type="ARBA" id="ARBA00022729"/>
    </source>
</evidence>
<protein>
    <submittedName>
        <fullName evidence="2">5'-nucleotidase, lipoprotein e(P4) family</fullName>
    </submittedName>
</protein>
<keyword evidence="1" id="KW-0732">Signal</keyword>
<evidence type="ECO:0000313" key="3">
    <source>
        <dbReference type="Proteomes" id="UP000030635"/>
    </source>
</evidence>
<dbReference type="SUPFAM" id="SSF56784">
    <property type="entry name" value="HAD-like"/>
    <property type="match status" value="1"/>
</dbReference>
<dbReference type="EMBL" id="CP006905">
    <property type="protein sequence ID" value="AIY84651.1"/>
    <property type="molecule type" value="Genomic_DNA"/>
</dbReference>
<keyword evidence="2" id="KW-0449">Lipoprotein</keyword>
<dbReference type="Proteomes" id="UP000030635">
    <property type="component" value="Chromosome"/>
</dbReference>
<organism evidence="2 3">
    <name type="scientific">Clostridium baratii str. Sullivan</name>
    <dbReference type="NCBI Taxonomy" id="1415775"/>
    <lineage>
        <taxon>Bacteria</taxon>
        <taxon>Bacillati</taxon>
        <taxon>Bacillota</taxon>
        <taxon>Clostridia</taxon>
        <taxon>Eubacteriales</taxon>
        <taxon>Clostridiaceae</taxon>
        <taxon>Clostridium</taxon>
    </lineage>
</organism>
<evidence type="ECO:0000313" key="2">
    <source>
        <dbReference type="EMBL" id="AIY84651.1"/>
    </source>
</evidence>
<dbReference type="PANTHER" id="PTHR31284:SF10">
    <property type="entry name" value="ACID PHOSPHATASE-LIKE PROTEIN"/>
    <property type="match status" value="1"/>
</dbReference>
<sequence length="287" mass="32694">MKNSRFQTMIISLIIGLSVGSGTNYILENNHNRIPNAVEVTTSSEATNRDLVNGNILAVAWQQNSGEVNALRYQAYNSAMNYVDKLVKEKTTKPYAVTLDIDETIIDNSPHAGYEIKNSDPYSSENFNKWIQKADAKAIPGAKEFTDYAKSKGIEVFYVSNRKEDIHLDATIKNMKKLGFVNSDKEHILLKTNDSDKAPRWNKIEEKYNLAMYCGDNLGDFPNGYYNKSNEERNKIVKEQSEYFGSKYIVLPNPVYGDFENAIYSYNLNKTPSEKIQDRLNSIKSFK</sequence>
<dbReference type="InterPro" id="IPR006423">
    <property type="entry name" value="Lipo_e_P4"/>
</dbReference>
<dbReference type="InterPro" id="IPR023214">
    <property type="entry name" value="HAD_sf"/>
</dbReference>
<gene>
    <name evidence="2" type="ORF">U729_1495</name>
</gene>
<dbReference type="SFLD" id="SFLDG01125">
    <property type="entry name" value="C1.1:_Acid_Phosphatase_Like"/>
    <property type="match status" value="1"/>
</dbReference>
<dbReference type="RefSeq" id="WP_039313182.1">
    <property type="nucleotide sequence ID" value="NZ_CP006905.1"/>
</dbReference>
<name>A0A0A7G0N9_9CLOT</name>
<dbReference type="AlphaFoldDB" id="A0A0A7G0N9"/>
<dbReference type="PANTHER" id="PTHR31284">
    <property type="entry name" value="ACID PHOSPHATASE-LIKE PROTEIN"/>
    <property type="match status" value="1"/>
</dbReference>
<dbReference type="KEGG" id="cbv:U729_1495"/>
<dbReference type="Gene3D" id="3.40.50.1000">
    <property type="entry name" value="HAD superfamily/HAD-like"/>
    <property type="match status" value="1"/>
</dbReference>
<accession>A0A0A7G0N9</accession>
<dbReference type="OrthoDB" id="395856at2"/>
<dbReference type="PIRSF" id="PIRSF019271">
    <property type="entry name" value="Acid_Ptase_C"/>
    <property type="match status" value="1"/>
</dbReference>
<dbReference type="InterPro" id="IPR005519">
    <property type="entry name" value="Acid_phosphat_B-like"/>
</dbReference>
<dbReference type="InterPro" id="IPR036412">
    <property type="entry name" value="HAD-like_sf"/>
</dbReference>